<sequence length="1197" mass="133397">MTEQLDPIVGDGTERPGLRGLDLKPGYDSSDRVLETFYVPVLSRATRYDRSVGYFRSSALSVAARGLSRFINGGGRVRLLCGAEITPADRDALLGRTSLDGAFAERLAQRLVTDNEVDRRRLEVLAWLAKEGRLEVRIAIAVDEQGAPLVGGEHDPYFHEKIGVLRDDHGDGVAFQGSVNESATAWTRNFESFSVYCSWDATATHFSFWANKFEEHWAGRLKGFRVYPLPDAARARLISLAPDVVPGERDPEEPPAVGDDAAVAHYLRVAPRLVGAEALPEATVGVKLFPHQRQVVERLAGLYPRSWLVADEVGLGKTISAGMALRRLLLSGRVRRALILAPANVCRQWQDELFEKFGLWVPRLDGNKVYGAHPHDVRPVARGANPYAEHPLLIASSHLARRPEQQELVLAAAPYDLLIVDEAHHARRSHVEEDRYRPGRLLELLDKVSAQGAATAVWLLTATPMQVTPVELRDLLRHTGLHGTLANEDAFLRYFRELGKDDDARTAWAWLDQVLQETPRLPRTGAEEAVLDRIRRRVGVIEAALIEKFGTGEMPGQEIVEQLSPAGRAELRTWLRTLSPVGQFVTRHSRETLKLYRAQGLLSENLADRDVLPVPVPFDEPEQRLYEELDELIDRLMEAHGSRRGAGFVLTVYRRRLTSSWAAIRKTLTRRLAREALVLDDDLLEEAEDALETGLGGTVNDIQAVPLTEDEIAEIRGYIDRISTVTDSKFNRLRQDLDAARGAGHSTIVFTQFTDTLEDLRDRLVGVYRSQLATFTGAGGQVFREAEGWVEISKRDLVEAIRSRRVTVLLATDAASEGLNLQACSYLINYDMPWNPMRVEQRIGRIDRLGQARDVVHVRSYFIPGTVEESVYRALASRIDDFRELLGDLQPILGATERAFQSIFKAPRSERRAAQDKIIKQLLDEVDTLRAEGIDFTPEDPMPLPEHRPAPVTLEDLREVLVDRFAAVLDEPDRPVTFDPARASRDPEGWTALATYGHPRLEAQLDRMAGVSLPDSSALVLATTDRGVVAAVRADRTPPEPIRSLADVAELGPPAARGEAESLANTIALEATAARRAYETQILSARNQRWLDTLRQRFLALVHETLAAGCAALRYEGQEDVDPVTVWHSLGQDATSAWAYARAFQERLRVPLARLFPAHLATLREPIPPDEWAAIRSRSAGELDALMSEYRLASAVR</sequence>
<dbReference type="CDD" id="cd18793">
    <property type="entry name" value="SF2_C_SNF"/>
    <property type="match status" value="1"/>
</dbReference>
<proteinExistence type="predicted"/>
<dbReference type="InterPro" id="IPR049730">
    <property type="entry name" value="SNF2/RAD54-like_C"/>
</dbReference>
<organism evidence="8 9">
    <name type="scientific">Carbonactinospora thermoautotrophica</name>
    <dbReference type="NCBI Taxonomy" id="1469144"/>
    <lineage>
        <taxon>Bacteria</taxon>
        <taxon>Bacillati</taxon>
        <taxon>Actinomycetota</taxon>
        <taxon>Actinomycetes</taxon>
        <taxon>Kitasatosporales</taxon>
        <taxon>Carbonactinosporaceae</taxon>
        <taxon>Carbonactinospora</taxon>
    </lineage>
</organism>
<evidence type="ECO:0000256" key="4">
    <source>
        <dbReference type="ARBA" id="ARBA00022840"/>
    </source>
</evidence>
<reference evidence="9" key="1">
    <citation type="submission" date="2015-04" db="EMBL/GenBank/DDBJ databases">
        <title>Physiological reanalysis, assessment of diazotrophy, and genome sequences of multiple isolates of Streptomyces thermoautotrophicus.</title>
        <authorList>
            <person name="MacKellar D.C."/>
            <person name="Lieber L."/>
            <person name="Norman J."/>
            <person name="Bolger A."/>
            <person name="Tobin C."/>
            <person name="Murray J.W."/>
            <person name="Chang R."/>
            <person name="Ford T."/>
            <person name="Nguyen P.Q."/>
            <person name="Woodward J."/>
            <person name="Permingeat H."/>
            <person name="Joshi N.S."/>
            <person name="Silver P.A."/>
            <person name="Usadel B."/>
            <person name="Rutherford A.W."/>
            <person name="Friesen M."/>
            <person name="Prell J."/>
        </authorList>
    </citation>
    <scope>NUCLEOTIDE SEQUENCE [LARGE SCALE GENOMIC DNA]</scope>
    <source>
        <strain evidence="9">H1</strain>
    </source>
</reference>
<dbReference type="InterPro" id="IPR001650">
    <property type="entry name" value="Helicase_C-like"/>
</dbReference>
<evidence type="ECO:0000259" key="6">
    <source>
        <dbReference type="PROSITE" id="PS51192"/>
    </source>
</evidence>
<comment type="caution">
    <text evidence="8">The sequence shown here is derived from an EMBL/GenBank/DDBJ whole genome shotgun (WGS) entry which is preliminary data.</text>
</comment>
<evidence type="ECO:0000259" key="7">
    <source>
        <dbReference type="PROSITE" id="PS51194"/>
    </source>
</evidence>
<dbReference type="InterPro" id="IPR000330">
    <property type="entry name" value="SNF2_N"/>
</dbReference>
<protein>
    <submittedName>
        <fullName evidence="8">Helicase domain protein</fullName>
    </submittedName>
</protein>
<evidence type="ECO:0000256" key="5">
    <source>
        <dbReference type="SAM" id="MobiDB-lite"/>
    </source>
</evidence>
<evidence type="ECO:0000256" key="2">
    <source>
        <dbReference type="ARBA" id="ARBA00022801"/>
    </source>
</evidence>
<dbReference type="SUPFAM" id="SSF52540">
    <property type="entry name" value="P-loop containing nucleoside triphosphate hydrolases"/>
    <property type="match status" value="2"/>
</dbReference>
<feature type="region of interest" description="Disordered" evidence="5">
    <location>
        <begin position="1"/>
        <end position="22"/>
    </location>
</feature>
<dbReference type="InterPro" id="IPR014001">
    <property type="entry name" value="Helicase_ATP-bd"/>
</dbReference>
<dbReference type="Proteomes" id="UP000070188">
    <property type="component" value="Unassembled WGS sequence"/>
</dbReference>
<name>A0A132ML95_9ACTN</name>
<dbReference type="EMBL" id="LAXD01000001">
    <property type="protein sequence ID" value="KWW98642.1"/>
    <property type="molecule type" value="Genomic_DNA"/>
</dbReference>
<dbReference type="RefSeq" id="WP_066883467.1">
    <property type="nucleotide sequence ID" value="NZ_LAXD01000001.1"/>
</dbReference>
<keyword evidence="4" id="KW-0067">ATP-binding</keyword>
<evidence type="ECO:0000256" key="3">
    <source>
        <dbReference type="ARBA" id="ARBA00022806"/>
    </source>
</evidence>
<keyword evidence="3 8" id="KW-0347">Helicase</keyword>
<dbReference type="Gene3D" id="3.40.50.300">
    <property type="entry name" value="P-loop containing nucleotide triphosphate hydrolases"/>
    <property type="match status" value="1"/>
</dbReference>
<evidence type="ECO:0000313" key="8">
    <source>
        <dbReference type="EMBL" id="KWW98642.1"/>
    </source>
</evidence>
<dbReference type="OrthoDB" id="9814088at2"/>
<dbReference type="PATRIC" id="fig|1469144.10.peg.347"/>
<feature type="domain" description="Helicase ATP-binding" evidence="6">
    <location>
        <begin position="298"/>
        <end position="482"/>
    </location>
</feature>
<dbReference type="CDD" id="cd09179">
    <property type="entry name" value="PLDc_N_DEXD_a"/>
    <property type="match status" value="1"/>
</dbReference>
<dbReference type="GO" id="GO:0005524">
    <property type="term" value="F:ATP binding"/>
    <property type="evidence" value="ECO:0007669"/>
    <property type="project" value="UniProtKB-KW"/>
</dbReference>
<dbReference type="PROSITE" id="PS51192">
    <property type="entry name" value="HELICASE_ATP_BIND_1"/>
    <property type="match status" value="1"/>
</dbReference>
<keyword evidence="9" id="KW-1185">Reference proteome</keyword>
<accession>A0A132ML95</accession>
<dbReference type="Pfam" id="PF00176">
    <property type="entry name" value="SNF2-rel_dom"/>
    <property type="match status" value="1"/>
</dbReference>
<keyword evidence="1" id="KW-0547">Nucleotide-binding</keyword>
<dbReference type="InterPro" id="IPR038718">
    <property type="entry name" value="SNF2-like_sf"/>
</dbReference>
<dbReference type="Pfam" id="PF00271">
    <property type="entry name" value="Helicase_C"/>
    <property type="match status" value="1"/>
</dbReference>
<dbReference type="PANTHER" id="PTHR45766:SF6">
    <property type="entry name" value="SWI_SNF-RELATED MATRIX-ASSOCIATED ACTIN-DEPENDENT REGULATOR OF CHROMATIN SUBFAMILY A-LIKE PROTEIN 1"/>
    <property type="match status" value="1"/>
</dbReference>
<dbReference type="PROSITE" id="PS51194">
    <property type="entry name" value="HELICASE_CTER"/>
    <property type="match status" value="1"/>
</dbReference>
<dbReference type="InterPro" id="IPR057342">
    <property type="entry name" value="DEXDc_RapA"/>
</dbReference>
<dbReference type="InterPro" id="IPR027417">
    <property type="entry name" value="P-loop_NTPase"/>
</dbReference>
<feature type="domain" description="Helicase C-terminal" evidence="7">
    <location>
        <begin position="732"/>
        <end position="911"/>
    </location>
</feature>
<gene>
    <name evidence="8" type="ORF">LI90_269</name>
</gene>
<dbReference type="AlphaFoldDB" id="A0A132ML95"/>
<dbReference type="STRING" id="1469144.LI90_269"/>
<dbReference type="CDD" id="cd18011">
    <property type="entry name" value="DEXDc_RapA"/>
    <property type="match status" value="1"/>
</dbReference>
<keyword evidence="2" id="KW-0378">Hydrolase</keyword>
<dbReference type="PANTHER" id="PTHR45766">
    <property type="entry name" value="DNA ANNEALING HELICASE AND ENDONUCLEASE ZRANB3 FAMILY MEMBER"/>
    <property type="match status" value="1"/>
</dbReference>
<dbReference type="Gene3D" id="3.40.50.10810">
    <property type="entry name" value="Tandem AAA-ATPase domain"/>
    <property type="match status" value="1"/>
</dbReference>
<dbReference type="GO" id="GO:0004386">
    <property type="term" value="F:helicase activity"/>
    <property type="evidence" value="ECO:0007669"/>
    <property type="project" value="UniProtKB-KW"/>
</dbReference>
<evidence type="ECO:0000256" key="1">
    <source>
        <dbReference type="ARBA" id="ARBA00022741"/>
    </source>
</evidence>
<dbReference type="SMART" id="SM00490">
    <property type="entry name" value="HELICc"/>
    <property type="match status" value="1"/>
</dbReference>
<evidence type="ECO:0000313" key="9">
    <source>
        <dbReference type="Proteomes" id="UP000070188"/>
    </source>
</evidence>
<dbReference type="GO" id="GO:0016787">
    <property type="term" value="F:hydrolase activity"/>
    <property type="evidence" value="ECO:0007669"/>
    <property type="project" value="UniProtKB-KW"/>
</dbReference>
<dbReference type="SMART" id="SM00487">
    <property type="entry name" value="DEXDc"/>
    <property type="match status" value="1"/>
</dbReference>